<dbReference type="EMBL" id="JZXN01000014">
    <property type="protein sequence ID" value="KKB26955.1"/>
    <property type="molecule type" value="Genomic_DNA"/>
</dbReference>
<evidence type="ECO:0000313" key="1">
    <source>
        <dbReference type="EMBL" id="KKB26955.1"/>
    </source>
</evidence>
<evidence type="ECO:0000313" key="2">
    <source>
        <dbReference type="Proteomes" id="UP000033750"/>
    </source>
</evidence>
<dbReference type="AlphaFoldDB" id="A0A0F5H1C6"/>
<proteinExistence type="predicted"/>
<dbReference type="STRING" id="29561.MM26B8_01720"/>
<dbReference type="InterPro" id="IPR027593">
    <property type="entry name" value="Aro_clust"/>
</dbReference>
<dbReference type="Proteomes" id="UP000033750">
    <property type="component" value="Unassembled WGS sequence"/>
</dbReference>
<organism evidence="1 2">
    <name type="scientific">Mycoplasmopsis meleagridis ATCC 25294</name>
    <dbReference type="NCBI Taxonomy" id="1264554"/>
    <lineage>
        <taxon>Bacteria</taxon>
        <taxon>Bacillati</taxon>
        <taxon>Mycoplasmatota</taxon>
        <taxon>Mycoplasmoidales</taxon>
        <taxon>Metamycoplasmataceae</taxon>
        <taxon>Mycoplasmopsis</taxon>
    </lineage>
</organism>
<keyword evidence="2" id="KW-1185">Reference proteome</keyword>
<dbReference type="PATRIC" id="fig|1264554.4.peg.362"/>
<accession>A0A0F5H1C6</accession>
<gene>
    <name evidence="1" type="ORF">MMELEA_04080</name>
</gene>
<comment type="caution">
    <text evidence="1">The sequence shown here is derived from an EMBL/GenBank/DDBJ whole genome shotgun (WGS) entry which is preliminary data.</text>
</comment>
<name>A0A0F5H1C6_9BACT</name>
<protein>
    <submittedName>
        <fullName evidence="1">Uncharacterized protein</fullName>
    </submittedName>
</protein>
<dbReference type="NCBIfam" id="TIGR04313">
    <property type="entry name" value="aro_clust_Mycop"/>
    <property type="match status" value="1"/>
</dbReference>
<sequence length="273" mass="32696">MELAQKIYSDKNELNSFLTIQSQINKSFDNEIKNSLVLAPLWDTFVKDNAGDKINRTTKAITNISNFLNENWFWYLNNLNKLSFVLNPYGNYYDSSVNNEEFEKNIDNKFTNNTILINLRNSYISKIHTFDLSIDNYDVLLNKKLLFLELTNNQFLLLLYYEKNNQRKIFIIPDLLKINSSNISNILEAFVTKFNEAKKELDLEEKNYWEKLKENDDTVNFDFEKYLKEHNDQYIFTPYKFNNYQAIFKKIIEKINTNENLIEKYTWGYLNEI</sequence>
<reference evidence="1 2" key="1">
    <citation type="submission" date="2015-03" db="EMBL/GenBank/DDBJ databases">
        <title>Genome sequence of Mycoplasma meleagridis strain ATCC 25294.</title>
        <authorList>
            <person name="Yacoub E."/>
            <person name="Blanchard A."/>
            <person name="Sirand-Pugnet P."/>
            <person name="Mardassi B.B.A."/>
        </authorList>
    </citation>
    <scope>NUCLEOTIDE SEQUENCE [LARGE SCALE GENOMIC DNA]</scope>
    <source>
        <strain evidence="1 2">ATCC 25294</strain>
    </source>
</reference>